<comment type="catalytic activity">
    <reaction evidence="3">
        <text>a monosubstituted aliphatic (S)-hydroxynitrile = an aldehyde + hydrogen cyanide</text>
        <dbReference type="Rhea" id="RHEA:56588"/>
        <dbReference type="ChEBI" id="CHEBI:17478"/>
        <dbReference type="ChEBI" id="CHEBI:18407"/>
        <dbReference type="ChEBI" id="CHEBI:140596"/>
        <dbReference type="EC" id="4.1.2.47"/>
    </reaction>
</comment>
<evidence type="ECO:0000259" key="21">
    <source>
        <dbReference type="Pfam" id="PF12697"/>
    </source>
</evidence>
<accession>A0A2P2P5C8</accession>
<dbReference type="FunFam" id="3.40.50.1820:FF:000051">
    <property type="entry name" value="(S)-hydroxynitrile lyase"/>
    <property type="match status" value="1"/>
</dbReference>
<comment type="catalytic activity">
    <reaction evidence="5">
        <text>benzaldehyde + hydrogen cyanide = (S)-mandelonitrile</text>
        <dbReference type="Rhea" id="RHEA:77427"/>
        <dbReference type="ChEBI" id="CHEBI:17169"/>
        <dbReference type="ChEBI" id="CHEBI:18407"/>
        <dbReference type="ChEBI" id="CHEBI:36941"/>
    </reaction>
</comment>
<dbReference type="SUPFAM" id="SSF53474">
    <property type="entry name" value="alpha/beta-Hydrolases"/>
    <property type="match status" value="1"/>
</dbReference>
<dbReference type="GO" id="GO:0009694">
    <property type="term" value="P:jasmonic acid metabolic process"/>
    <property type="evidence" value="ECO:0007669"/>
    <property type="project" value="TreeGrafter"/>
</dbReference>
<evidence type="ECO:0000256" key="10">
    <source>
        <dbReference type="ARBA" id="ARBA00052033"/>
    </source>
</evidence>
<comment type="similarity">
    <text evidence="15">Belongs to the AB hydrolase superfamily. Hydroxynitrile lyase family.</text>
</comment>
<dbReference type="GO" id="GO:0009696">
    <property type="term" value="P:salicylic acid metabolic process"/>
    <property type="evidence" value="ECO:0007669"/>
    <property type="project" value="TreeGrafter"/>
</dbReference>
<keyword evidence="1" id="KW-0456">Lyase</keyword>
<evidence type="ECO:0000256" key="18">
    <source>
        <dbReference type="ARBA" id="ARBA00076040"/>
    </source>
</evidence>
<evidence type="ECO:0000256" key="13">
    <source>
        <dbReference type="ARBA" id="ARBA00052609"/>
    </source>
</evidence>
<evidence type="ECO:0000256" key="11">
    <source>
        <dbReference type="ARBA" id="ARBA00052511"/>
    </source>
</evidence>
<evidence type="ECO:0000256" key="7">
    <source>
        <dbReference type="ARBA" id="ARBA00051647"/>
    </source>
</evidence>
<dbReference type="GO" id="GO:0080032">
    <property type="term" value="F:methyl jasmonate esterase activity"/>
    <property type="evidence" value="ECO:0007669"/>
    <property type="project" value="TreeGrafter"/>
</dbReference>
<organism evidence="22">
    <name type="scientific">Rhizophora mucronata</name>
    <name type="common">Asiatic mangrove</name>
    <dbReference type="NCBI Taxonomy" id="61149"/>
    <lineage>
        <taxon>Eukaryota</taxon>
        <taxon>Viridiplantae</taxon>
        <taxon>Streptophyta</taxon>
        <taxon>Embryophyta</taxon>
        <taxon>Tracheophyta</taxon>
        <taxon>Spermatophyta</taxon>
        <taxon>Magnoliopsida</taxon>
        <taxon>eudicotyledons</taxon>
        <taxon>Gunneridae</taxon>
        <taxon>Pentapetalae</taxon>
        <taxon>rosids</taxon>
        <taxon>fabids</taxon>
        <taxon>Malpighiales</taxon>
        <taxon>Rhizophoraceae</taxon>
        <taxon>Rhizophora</taxon>
    </lineage>
</organism>
<comment type="catalytic activity">
    <reaction evidence="12">
        <text>2,2-dimethylpropanal + hydrogen cyanide = (2S)-2-hydroxy-3,3-dimethylbutanenitrile</text>
        <dbReference type="Rhea" id="RHEA:77407"/>
        <dbReference type="ChEBI" id="CHEBI:18407"/>
        <dbReference type="ChEBI" id="CHEBI:141557"/>
        <dbReference type="ChEBI" id="CHEBI:197355"/>
    </reaction>
</comment>
<evidence type="ECO:0000256" key="17">
    <source>
        <dbReference type="ARBA" id="ARBA00069221"/>
    </source>
</evidence>
<reference evidence="22" key="1">
    <citation type="submission" date="2018-02" db="EMBL/GenBank/DDBJ databases">
        <title>Rhizophora mucronata_Transcriptome.</title>
        <authorList>
            <person name="Meera S.P."/>
            <person name="Sreeshan A."/>
            <person name="Augustine A."/>
        </authorList>
    </citation>
    <scope>NUCLEOTIDE SEQUENCE</scope>
    <source>
        <tissue evidence="22">Leaf</tissue>
    </source>
</reference>
<name>A0A2P2P5C8_RHIMU</name>
<comment type="catalytic activity">
    <reaction evidence="6">
        <text>formylthiophene + hydrogen cyanide = (2R)-2-hydroxy-2-(thiophen-2-yl)acetonitrile</text>
        <dbReference type="Rhea" id="RHEA:77455"/>
        <dbReference type="ChEBI" id="CHEBI:18407"/>
        <dbReference type="ChEBI" id="CHEBI:87301"/>
        <dbReference type="ChEBI" id="CHEBI:197332"/>
    </reaction>
</comment>
<evidence type="ECO:0000256" key="9">
    <source>
        <dbReference type="ARBA" id="ARBA00051977"/>
    </source>
</evidence>
<evidence type="ECO:0000256" key="5">
    <source>
        <dbReference type="ARBA" id="ARBA00050358"/>
    </source>
</evidence>
<sequence length="261" mass="29032">MDGKARHFVLVHGACHGAWCWFKVATILQSMGHKTTALDLAACGVNPKQVQELHSMSDYFEPFMEFMGSLPSGEKVILVAHSLGGCAVSYAMERFPEKIVVAVFAPAWMPGPDLSLGALDEEFTRTMGSFMDSKMAYDDGPCNPPTSVLFGLDFLSTKVYQLSPPEDLTLAMLSMRPLRLYGGHLYSDDLPRLTKLKYGTVPRVFITVDHDNVMVEESTRKMIESNPPDEIMEVSGSDHMILYTKPKEFCSCLQEIAKKYA</sequence>
<evidence type="ECO:0000256" key="20">
    <source>
        <dbReference type="ARBA" id="ARBA00079794"/>
    </source>
</evidence>
<dbReference type="InterPro" id="IPR000073">
    <property type="entry name" value="AB_hydrolase_1"/>
</dbReference>
<dbReference type="AlphaFoldDB" id="A0A2P2P5C8"/>
<evidence type="ECO:0000256" key="2">
    <source>
        <dbReference type="ARBA" id="ARBA00050104"/>
    </source>
</evidence>
<comment type="catalytic activity">
    <reaction evidence="7">
        <text>butan-2-one + hydrogen cyanide = 2-hydroxy-2-methylbutanenitrile</text>
        <dbReference type="Rhea" id="RHEA:77467"/>
        <dbReference type="ChEBI" id="CHEBI:18407"/>
        <dbReference type="ChEBI" id="CHEBI:28398"/>
        <dbReference type="ChEBI" id="CHEBI:60954"/>
    </reaction>
    <physiologicalReaction direction="right-to-left" evidence="7">
        <dbReference type="Rhea" id="RHEA:77469"/>
    </physiologicalReaction>
</comment>
<dbReference type="InterPro" id="IPR045889">
    <property type="entry name" value="MES/HNL"/>
</dbReference>
<evidence type="ECO:0000256" key="19">
    <source>
        <dbReference type="ARBA" id="ARBA00078291"/>
    </source>
</evidence>
<dbReference type="PANTHER" id="PTHR10992">
    <property type="entry name" value="METHYLESTERASE FAMILY MEMBER"/>
    <property type="match status" value="1"/>
</dbReference>
<dbReference type="Gene3D" id="3.40.50.1820">
    <property type="entry name" value="alpha/beta hydrolase"/>
    <property type="match status" value="1"/>
</dbReference>
<evidence type="ECO:0000256" key="14">
    <source>
        <dbReference type="ARBA" id="ARBA00052826"/>
    </source>
</evidence>
<evidence type="ECO:0000256" key="8">
    <source>
        <dbReference type="ARBA" id="ARBA00051735"/>
    </source>
</evidence>
<evidence type="ECO:0000256" key="15">
    <source>
        <dbReference type="ARBA" id="ARBA00060885"/>
    </source>
</evidence>
<dbReference type="GO" id="GO:0047606">
    <property type="term" value="F:(S)-hydroxynitrile lyase activity"/>
    <property type="evidence" value="ECO:0007669"/>
    <property type="project" value="UniProtKB-EC"/>
</dbReference>
<evidence type="ECO:0000256" key="6">
    <source>
        <dbReference type="ARBA" id="ARBA00050608"/>
    </source>
</evidence>
<comment type="catalytic activity">
    <reaction evidence="13">
        <text>cyclohexanecarbaldehyde + hydrogen cyanide = (2S)-2-cyclohexyl-2-hydroxyacetonitrile</text>
        <dbReference type="Rhea" id="RHEA:77423"/>
        <dbReference type="ChEBI" id="CHEBI:18407"/>
        <dbReference type="ChEBI" id="CHEBI:197359"/>
        <dbReference type="ChEBI" id="CHEBI:197360"/>
    </reaction>
</comment>
<dbReference type="GO" id="GO:0080031">
    <property type="term" value="F:methyl salicylate esterase activity"/>
    <property type="evidence" value="ECO:0007669"/>
    <property type="project" value="TreeGrafter"/>
</dbReference>
<evidence type="ECO:0000256" key="3">
    <source>
        <dbReference type="ARBA" id="ARBA00050241"/>
    </source>
</evidence>
<comment type="catalytic activity">
    <reaction evidence="11">
        <text>3-formylthiophene + hydrogen cyanide = (2S)-2-hydroxy-2-(thiophen-3-yl)acetonitrile</text>
        <dbReference type="Rhea" id="RHEA:77459"/>
        <dbReference type="ChEBI" id="CHEBI:18407"/>
        <dbReference type="ChEBI" id="CHEBI:87611"/>
        <dbReference type="ChEBI" id="CHEBI:197333"/>
    </reaction>
</comment>
<evidence type="ECO:0000313" key="22">
    <source>
        <dbReference type="EMBL" id="MBX49821.1"/>
    </source>
</evidence>
<evidence type="ECO:0000256" key="12">
    <source>
        <dbReference type="ARBA" id="ARBA00052600"/>
    </source>
</evidence>
<protein>
    <recommendedName>
        <fullName evidence="17">(S)-hydroxynitrile lyase</fullName>
        <ecNumber evidence="16">4.1.2.47</ecNumber>
    </recommendedName>
    <alternativeName>
        <fullName evidence="18">2-hydroxy-2-methylpropanenitrile lyase</fullName>
    </alternativeName>
    <alternativeName>
        <fullName evidence="19">Acetone cyanohydrin lyase</fullName>
    </alternativeName>
    <alternativeName>
        <fullName evidence="20">Hydroxynitrile lyase</fullName>
    </alternativeName>
</protein>
<dbReference type="EMBL" id="GGEC01069337">
    <property type="protein sequence ID" value="MBX49821.1"/>
    <property type="molecule type" value="Transcribed_RNA"/>
</dbReference>
<dbReference type="InterPro" id="IPR029058">
    <property type="entry name" value="AB_hydrolase_fold"/>
</dbReference>
<comment type="catalytic activity">
    <reaction evidence="2">
        <text>4-methoxybenzaldehyde + hydrogen cyanide = (2S)-2-hydroxy-2-(4-methoxyphenyl)acetonitrile</text>
        <dbReference type="Rhea" id="RHEA:77447"/>
        <dbReference type="ChEBI" id="CHEBI:18407"/>
        <dbReference type="ChEBI" id="CHEBI:28235"/>
        <dbReference type="ChEBI" id="CHEBI:197328"/>
    </reaction>
</comment>
<dbReference type="PANTHER" id="PTHR10992:SF1066">
    <property type="entry name" value="METHYL JASMONATE ESTERASE 1"/>
    <property type="match status" value="1"/>
</dbReference>
<comment type="catalytic activity">
    <reaction evidence="9">
        <text>acrolein + hydrogen cyanide = (2S)-2-hydroxybut-3-enenitrile</text>
        <dbReference type="Rhea" id="RHEA:77411"/>
        <dbReference type="ChEBI" id="CHEBI:15368"/>
        <dbReference type="ChEBI" id="CHEBI:18407"/>
        <dbReference type="ChEBI" id="CHEBI:197356"/>
    </reaction>
</comment>
<proteinExistence type="inferred from homology"/>
<dbReference type="EC" id="4.1.2.47" evidence="16"/>
<comment type="catalytic activity">
    <reaction evidence="10">
        <text>2-methylpropanal + hydrogen cyanide = (2S)-2-hydroxy-3-methylbutanenitrile</text>
        <dbReference type="Rhea" id="RHEA:77403"/>
        <dbReference type="ChEBI" id="CHEBI:18407"/>
        <dbReference type="ChEBI" id="CHEBI:48943"/>
        <dbReference type="ChEBI" id="CHEBI:197354"/>
    </reaction>
</comment>
<evidence type="ECO:0000256" key="1">
    <source>
        <dbReference type="ARBA" id="ARBA00023239"/>
    </source>
</evidence>
<feature type="domain" description="AB hydrolase-1" evidence="21">
    <location>
        <begin position="8"/>
        <end position="249"/>
    </location>
</feature>
<dbReference type="GO" id="GO:0080030">
    <property type="term" value="F:methyl indole-3-acetate esterase activity"/>
    <property type="evidence" value="ECO:0007669"/>
    <property type="project" value="TreeGrafter"/>
</dbReference>
<comment type="catalytic activity">
    <reaction evidence="14">
        <text>an aromatic (S)-hydroxynitrile = an aromatic aldehyde + hydrogen cyanide</text>
        <dbReference type="Rhea" id="RHEA:54660"/>
        <dbReference type="ChEBI" id="CHEBI:18407"/>
        <dbReference type="ChEBI" id="CHEBI:33855"/>
        <dbReference type="ChEBI" id="CHEBI:138306"/>
        <dbReference type="EC" id="4.1.2.47"/>
    </reaction>
</comment>
<comment type="catalytic activity">
    <reaction evidence="8">
        <text>a disubstituted aliphatic (S)-hydroxynitrile = a ketone + hydrogen cyanide</text>
        <dbReference type="Rhea" id="RHEA:56592"/>
        <dbReference type="ChEBI" id="CHEBI:17087"/>
        <dbReference type="ChEBI" id="CHEBI:18407"/>
        <dbReference type="ChEBI" id="CHEBI:140597"/>
        <dbReference type="EC" id="4.1.2.47"/>
    </reaction>
</comment>
<comment type="catalytic activity">
    <reaction evidence="4">
        <text>2-hydroxy-2-methylpropanenitrile = acetone + hydrogen cyanide</text>
        <dbReference type="Rhea" id="RHEA:11932"/>
        <dbReference type="ChEBI" id="CHEBI:15347"/>
        <dbReference type="ChEBI" id="CHEBI:15348"/>
        <dbReference type="ChEBI" id="CHEBI:18407"/>
    </reaction>
    <physiologicalReaction direction="left-to-right" evidence="4">
        <dbReference type="Rhea" id="RHEA:11933"/>
    </physiologicalReaction>
</comment>
<dbReference type="Pfam" id="PF12697">
    <property type="entry name" value="Abhydrolase_6"/>
    <property type="match status" value="1"/>
</dbReference>
<evidence type="ECO:0000256" key="4">
    <source>
        <dbReference type="ARBA" id="ARBA00050262"/>
    </source>
</evidence>
<evidence type="ECO:0000256" key="16">
    <source>
        <dbReference type="ARBA" id="ARBA00066572"/>
    </source>
</evidence>